<keyword evidence="7" id="KW-1064">Adaptive immunity</keyword>
<evidence type="ECO:0000259" key="14">
    <source>
        <dbReference type="PROSITE" id="PS50835"/>
    </source>
</evidence>
<evidence type="ECO:0000256" key="5">
    <source>
        <dbReference type="ARBA" id="ARBA00022859"/>
    </source>
</evidence>
<keyword evidence="11" id="KW-0491">MHC II</keyword>
<name>A0A3B3WNZ2_9TELE</name>
<dbReference type="Pfam" id="PF07654">
    <property type="entry name" value="C1-set"/>
    <property type="match status" value="1"/>
</dbReference>
<evidence type="ECO:0000256" key="11">
    <source>
        <dbReference type="ARBA" id="ARBA00023182"/>
    </source>
</evidence>
<keyword evidence="5" id="KW-0391">Immunity</keyword>
<dbReference type="SUPFAM" id="SSF48726">
    <property type="entry name" value="Immunoglobulin"/>
    <property type="match status" value="1"/>
</dbReference>
<dbReference type="InterPro" id="IPR003006">
    <property type="entry name" value="Ig/MHC_CS"/>
</dbReference>
<evidence type="ECO:0000256" key="6">
    <source>
        <dbReference type="ARBA" id="ARBA00022989"/>
    </source>
</evidence>
<dbReference type="PANTHER" id="PTHR19944:SF86">
    <property type="entry name" value="HLA CLASS II HISTOCOMPATIBILITY ANTIGEN, DR ALPHA CHAIN"/>
    <property type="match status" value="1"/>
</dbReference>
<keyword evidence="10" id="KW-0325">Glycoprotein</keyword>
<feature type="chain" id="PRO_5017487707" description="Ig-like domain-containing protein" evidence="13">
    <location>
        <begin position="18"/>
        <end position="252"/>
    </location>
</feature>
<dbReference type="Gene3D" id="2.60.40.10">
    <property type="entry name" value="Immunoglobulins"/>
    <property type="match status" value="1"/>
</dbReference>
<evidence type="ECO:0000256" key="1">
    <source>
        <dbReference type="ARBA" id="ARBA00004479"/>
    </source>
</evidence>
<dbReference type="InterPro" id="IPR001003">
    <property type="entry name" value="MHC_II_a_N"/>
</dbReference>
<proteinExistence type="inferred from homology"/>
<organism evidence="15 16">
    <name type="scientific">Poecilia mexicana</name>
    <dbReference type="NCBI Taxonomy" id="48701"/>
    <lineage>
        <taxon>Eukaryota</taxon>
        <taxon>Metazoa</taxon>
        <taxon>Chordata</taxon>
        <taxon>Craniata</taxon>
        <taxon>Vertebrata</taxon>
        <taxon>Euteleostomi</taxon>
        <taxon>Actinopterygii</taxon>
        <taxon>Neopterygii</taxon>
        <taxon>Teleostei</taxon>
        <taxon>Neoteleostei</taxon>
        <taxon>Acanthomorphata</taxon>
        <taxon>Ovalentaria</taxon>
        <taxon>Atherinomorphae</taxon>
        <taxon>Cyprinodontiformes</taxon>
        <taxon>Poeciliidae</taxon>
        <taxon>Poeciliinae</taxon>
        <taxon>Poecilia</taxon>
    </lineage>
</organism>
<comment type="subcellular location">
    <subcellularLocation>
        <location evidence="1">Membrane</location>
        <topology evidence="1">Single-pass type I membrane protein</topology>
    </subcellularLocation>
</comment>
<evidence type="ECO:0000256" key="7">
    <source>
        <dbReference type="ARBA" id="ARBA00023130"/>
    </source>
</evidence>
<dbReference type="InterPro" id="IPR003597">
    <property type="entry name" value="Ig_C1-set"/>
</dbReference>
<dbReference type="Gene3D" id="3.10.320.10">
    <property type="entry name" value="Class II Histocompatibility Antigen, M Beta Chain, Chain B, domain 1"/>
    <property type="match status" value="1"/>
</dbReference>
<evidence type="ECO:0000256" key="13">
    <source>
        <dbReference type="SAM" id="SignalP"/>
    </source>
</evidence>
<reference evidence="15" key="2">
    <citation type="submission" date="2025-09" db="UniProtKB">
        <authorList>
            <consortium name="Ensembl"/>
        </authorList>
    </citation>
    <scope>IDENTIFICATION</scope>
</reference>
<keyword evidence="16" id="KW-1185">Reference proteome</keyword>
<dbReference type="Proteomes" id="UP000261480">
    <property type="component" value="Unplaced"/>
</dbReference>
<dbReference type="GO" id="GO:0002504">
    <property type="term" value="P:antigen processing and presentation of peptide or polysaccharide antigen via MHC class II"/>
    <property type="evidence" value="ECO:0007669"/>
    <property type="project" value="UniProtKB-KW"/>
</dbReference>
<evidence type="ECO:0000256" key="4">
    <source>
        <dbReference type="ARBA" id="ARBA00022729"/>
    </source>
</evidence>
<dbReference type="PROSITE" id="PS50835">
    <property type="entry name" value="IG_LIKE"/>
    <property type="match status" value="1"/>
</dbReference>
<sequence length="252" mass="28616">MKMKLLLFLSGVLSVSAEVLHEDLHITGCSDSDGEDMYALDREQLWYADFKKKEGVDPQPPFIDHIRYSEGTYELAVADQQICRSNLKVIRTAMKDIPDENDPPYCMVIYPRDDVELGEKNILICHVSGFYPAPVNVSWTKNEQKVTEGTSINAPFLNKDFTFTQISRLQFVPQMGDIYSCSVEHPALTVPLTRTWGEETLTRQEASTGTFILVINRLILIKSNVLMFLVSLCLQMWKRTILSTVSVRLSSV</sequence>
<evidence type="ECO:0000256" key="2">
    <source>
        <dbReference type="ARBA" id="ARBA00007394"/>
    </source>
</evidence>
<dbReference type="GO" id="GO:0042613">
    <property type="term" value="C:MHC class II protein complex"/>
    <property type="evidence" value="ECO:0007669"/>
    <property type="project" value="UniProtKB-KW"/>
</dbReference>
<dbReference type="InterPro" id="IPR050160">
    <property type="entry name" value="MHC/Immunoglobulin"/>
</dbReference>
<evidence type="ECO:0000256" key="3">
    <source>
        <dbReference type="ARBA" id="ARBA00022692"/>
    </source>
</evidence>
<dbReference type="InterPro" id="IPR036179">
    <property type="entry name" value="Ig-like_dom_sf"/>
</dbReference>
<dbReference type="GO" id="GO:0002250">
    <property type="term" value="P:adaptive immune response"/>
    <property type="evidence" value="ECO:0007669"/>
    <property type="project" value="UniProtKB-KW"/>
</dbReference>
<keyword evidence="4 13" id="KW-0732">Signal</keyword>
<dbReference type="InterPro" id="IPR014745">
    <property type="entry name" value="MHC_II_a/b_N"/>
</dbReference>
<keyword evidence="8" id="KW-0472">Membrane</keyword>
<dbReference type="Pfam" id="PF00993">
    <property type="entry name" value="MHC_II_alpha"/>
    <property type="match status" value="1"/>
</dbReference>
<dbReference type="InterPro" id="IPR013783">
    <property type="entry name" value="Ig-like_fold"/>
</dbReference>
<feature type="signal peptide" evidence="13">
    <location>
        <begin position="1"/>
        <end position="17"/>
    </location>
</feature>
<evidence type="ECO:0000313" key="15">
    <source>
        <dbReference type="Ensembl" id="ENSPMEP00000004526.1"/>
    </source>
</evidence>
<evidence type="ECO:0000256" key="10">
    <source>
        <dbReference type="ARBA" id="ARBA00023180"/>
    </source>
</evidence>
<reference evidence="15" key="1">
    <citation type="submission" date="2025-08" db="UniProtKB">
        <authorList>
            <consortium name="Ensembl"/>
        </authorList>
    </citation>
    <scope>IDENTIFICATION</scope>
</reference>
<evidence type="ECO:0000256" key="9">
    <source>
        <dbReference type="ARBA" id="ARBA00023157"/>
    </source>
</evidence>
<evidence type="ECO:0000256" key="12">
    <source>
        <dbReference type="ARBA" id="ARBA00023319"/>
    </source>
</evidence>
<dbReference type="STRING" id="48701.ENSPMEP00000004526"/>
<comment type="similarity">
    <text evidence="2">Belongs to the MHC class II family.</text>
</comment>
<dbReference type="AlphaFoldDB" id="A0A3B3WNZ2"/>
<keyword evidence="9" id="KW-1015">Disulfide bond</keyword>
<dbReference type="InterPro" id="IPR011162">
    <property type="entry name" value="MHC_I/II-like_Ag-recog"/>
</dbReference>
<dbReference type="SMART" id="SM00407">
    <property type="entry name" value="IGc1"/>
    <property type="match status" value="1"/>
</dbReference>
<dbReference type="PANTHER" id="PTHR19944">
    <property type="entry name" value="MHC CLASS II-RELATED"/>
    <property type="match status" value="1"/>
</dbReference>
<dbReference type="SMART" id="SM00920">
    <property type="entry name" value="MHC_II_alpha"/>
    <property type="match status" value="1"/>
</dbReference>
<dbReference type="InterPro" id="IPR007110">
    <property type="entry name" value="Ig-like_dom"/>
</dbReference>
<keyword evidence="12" id="KW-0393">Immunoglobulin domain</keyword>
<dbReference type="SUPFAM" id="SSF54452">
    <property type="entry name" value="MHC antigen-recognition domain"/>
    <property type="match status" value="1"/>
</dbReference>
<accession>A0A3B3WNZ2</accession>
<feature type="domain" description="Ig-like" evidence="14">
    <location>
        <begin position="103"/>
        <end position="193"/>
    </location>
</feature>
<protein>
    <recommendedName>
        <fullName evidence="14">Ig-like domain-containing protein</fullName>
    </recommendedName>
</protein>
<dbReference type="PROSITE" id="PS00290">
    <property type="entry name" value="IG_MHC"/>
    <property type="match status" value="1"/>
</dbReference>
<evidence type="ECO:0000313" key="16">
    <source>
        <dbReference type="Proteomes" id="UP000261480"/>
    </source>
</evidence>
<keyword evidence="6" id="KW-1133">Transmembrane helix</keyword>
<dbReference type="Ensembl" id="ENSPMET00000009032.1">
    <property type="protein sequence ID" value="ENSPMEP00000004526.1"/>
    <property type="gene ID" value="ENSPMEG00000005781.1"/>
</dbReference>
<evidence type="ECO:0000256" key="8">
    <source>
        <dbReference type="ARBA" id="ARBA00023136"/>
    </source>
</evidence>
<keyword evidence="3" id="KW-0812">Transmembrane</keyword>